<evidence type="ECO:0000256" key="7">
    <source>
        <dbReference type="ARBA" id="ARBA00023136"/>
    </source>
</evidence>
<evidence type="ECO:0000256" key="8">
    <source>
        <dbReference type="SAM" id="MobiDB-lite"/>
    </source>
</evidence>
<evidence type="ECO:0000256" key="6">
    <source>
        <dbReference type="ARBA" id="ARBA00023010"/>
    </source>
</evidence>
<dbReference type="Pfam" id="PF02416">
    <property type="entry name" value="TatA_B_E"/>
    <property type="match status" value="1"/>
</dbReference>
<gene>
    <name evidence="10" type="ORF">JY572_34985</name>
</gene>
<evidence type="ECO:0000256" key="5">
    <source>
        <dbReference type="ARBA" id="ARBA00022989"/>
    </source>
</evidence>
<proteinExistence type="predicted"/>
<name>A0ABX7NAZ4_9BACT</name>
<organism evidence="10 11">
    <name type="scientific">Myxococcus landrumensis</name>
    <dbReference type="NCBI Taxonomy" id="2813577"/>
    <lineage>
        <taxon>Bacteria</taxon>
        <taxon>Pseudomonadati</taxon>
        <taxon>Myxococcota</taxon>
        <taxon>Myxococcia</taxon>
        <taxon>Myxococcales</taxon>
        <taxon>Cystobacterineae</taxon>
        <taxon>Myxococcaceae</taxon>
        <taxon>Myxococcus</taxon>
    </lineage>
</organism>
<evidence type="ECO:0000313" key="11">
    <source>
        <dbReference type="Proteomes" id="UP000663090"/>
    </source>
</evidence>
<feature type="transmembrane region" description="Helical" evidence="9">
    <location>
        <begin position="6"/>
        <end position="25"/>
    </location>
</feature>
<evidence type="ECO:0000256" key="1">
    <source>
        <dbReference type="ARBA" id="ARBA00004167"/>
    </source>
</evidence>
<comment type="subcellular location">
    <subcellularLocation>
        <location evidence="1">Membrane</location>
        <topology evidence="1">Single-pass membrane protein</topology>
    </subcellularLocation>
</comment>
<reference evidence="10 11" key="1">
    <citation type="submission" date="2021-02" db="EMBL/GenBank/DDBJ databases">
        <title>De Novo genome assembly of isolated myxobacteria.</title>
        <authorList>
            <person name="Stevens D.C."/>
        </authorList>
    </citation>
    <scope>NUCLEOTIDE SEQUENCE [LARGE SCALE GENOMIC DNA]</scope>
    <source>
        <strain evidence="10 11">SCHIC003</strain>
    </source>
</reference>
<feature type="region of interest" description="Disordered" evidence="8">
    <location>
        <begin position="48"/>
        <end position="75"/>
    </location>
</feature>
<protein>
    <submittedName>
        <fullName evidence="10">Twin-arginine translocase TatA/TatE family subunit</fullName>
    </submittedName>
</protein>
<dbReference type="RefSeq" id="WP_206715259.1">
    <property type="nucleotide sequence ID" value="NZ_CP071091.1"/>
</dbReference>
<keyword evidence="3 9" id="KW-0812">Transmembrane</keyword>
<evidence type="ECO:0000313" key="10">
    <source>
        <dbReference type="EMBL" id="QSQ13493.1"/>
    </source>
</evidence>
<keyword evidence="11" id="KW-1185">Reference proteome</keyword>
<dbReference type="Proteomes" id="UP000663090">
    <property type="component" value="Chromosome"/>
</dbReference>
<dbReference type="Gene3D" id="1.20.5.3310">
    <property type="match status" value="1"/>
</dbReference>
<dbReference type="EMBL" id="CP071091">
    <property type="protein sequence ID" value="QSQ13493.1"/>
    <property type="molecule type" value="Genomic_DNA"/>
</dbReference>
<evidence type="ECO:0000256" key="9">
    <source>
        <dbReference type="SAM" id="Phobius"/>
    </source>
</evidence>
<accession>A0ABX7NAZ4</accession>
<sequence length="75" mass="8163">MLGLGLGEIIVLGFILLVVFSAARMGQLGNAVGKFVYSFRKASKGEDLVDAKSLPHPRRGSTDAEYSEPESPRRR</sequence>
<evidence type="ECO:0000256" key="2">
    <source>
        <dbReference type="ARBA" id="ARBA00022448"/>
    </source>
</evidence>
<evidence type="ECO:0000256" key="3">
    <source>
        <dbReference type="ARBA" id="ARBA00022692"/>
    </source>
</evidence>
<keyword evidence="2" id="KW-0813">Transport</keyword>
<keyword evidence="6" id="KW-0811">Translocation</keyword>
<evidence type="ECO:0000256" key="4">
    <source>
        <dbReference type="ARBA" id="ARBA00022927"/>
    </source>
</evidence>
<keyword evidence="7 9" id="KW-0472">Membrane</keyword>
<keyword evidence="5 9" id="KW-1133">Transmembrane helix</keyword>
<keyword evidence="4" id="KW-0653">Protein transport</keyword>
<dbReference type="InterPro" id="IPR003369">
    <property type="entry name" value="TatA/B/E"/>
</dbReference>